<evidence type="ECO:0000313" key="3">
    <source>
        <dbReference type="Proteomes" id="UP001279410"/>
    </source>
</evidence>
<reference evidence="2" key="1">
    <citation type="submission" date="2022-08" db="EMBL/GenBank/DDBJ databases">
        <title>Genome sequencing of akame (Lates japonicus).</title>
        <authorList>
            <person name="Hashiguchi Y."/>
            <person name="Takahashi H."/>
        </authorList>
    </citation>
    <scope>NUCLEOTIDE SEQUENCE</scope>
    <source>
        <strain evidence="2">Kochi</strain>
    </source>
</reference>
<evidence type="ECO:0000256" key="1">
    <source>
        <dbReference type="SAM" id="MobiDB-lite"/>
    </source>
</evidence>
<keyword evidence="3" id="KW-1185">Reference proteome</keyword>
<evidence type="ECO:0000313" key="2">
    <source>
        <dbReference type="EMBL" id="GLD52580.1"/>
    </source>
</evidence>
<sequence>MPMMRTASGKQVLLLLRRLTEDRSGHAWGPTASATRRHQAFPASPSTPPAVSALPNIRGSGSNGYIRLSLSTTGEGEASRLARWKRAGEA</sequence>
<dbReference type="AlphaFoldDB" id="A0AAD3MFF0"/>
<protein>
    <submittedName>
        <fullName evidence="2">Semaphorin-4C</fullName>
    </submittedName>
</protein>
<dbReference type="Proteomes" id="UP001279410">
    <property type="component" value="Unassembled WGS sequence"/>
</dbReference>
<feature type="region of interest" description="Disordered" evidence="1">
    <location>
        <begin position="25"/>
        <end position="56"/>
    </location>
</feature>
<gene>
    <name evidence="2" type="ORF">AKAME5_000545600</name>
</gene>
<comment type="caution">
    <text evidence="2">The sequence shown here is derived from an EMBL/GenBank/DDBJ whole genome shotgun (WGS) entry which is preliminary data.</text>
</comment>
<proteinExistence type="predicted"/>
<accession>A0AAD3MFF0</accession>
<organism evidence="2 3">
    <name type="scientific">Lates japonicus</name>
    <name type="common">Japanese lates</name>
    <dbReference type="NCBI Taxonomy" id="270547"/>
    <lineage>
        <taxon>Eukaryota</taxon>
        <taxon>Metazoa</taxon>
        <taxon>Chordata</taxon>
        <taxon>Craniata</taxon>
        <taxon>Vertebrata</taxon>
        <taxon>Euteleostomi</taxon>
        <taxon>Actinopterygii</taxon>
        <taxon>Neopterygii</taxon>
        <taxon>Teleostei</taxon>
        <taxon>Neoteleostei</taxon>
        <taxon>Acanthomorphata</taxon>
        <taxon>Carangaria</taxon>
        <taxon>Carangaria incertae sedis</taxon>
        <taxon>Centropomidae</taxon>
        <taxon>Lates</taxon>
    </lineage>
</organism>
<name>A0AAD3MFF0_LATJO</name>
<dbReference type="EMBL" id="BRZM01000014">
    <property type="protein sequence ID" value="GLD52580.1"/>
    <property type="molecule type" value="Genomic_DNA"/>
</dbReference>